<feature type="domain" description="Beta-lactamase class A catalytic" evidence="1">
    <location>
        <begin position="83"/>
        <end position="292"/>
    </location>
</feature>
<dbReference type="Proteomes" id="UP000285655">
    <property type="component" value="Unassembled WGS sequence"/>
</dbReference>
<dbReference type="EMBL" id="QZJW01000057">
    <property type="protein sequence ID" value="RJO59913.1"/>
    <property type="molecule type" value="Genomic_DNA"/>
</dbReference>
<name>A0A419D9Z0_9BACT</name>
<dbReference type="Gene3D" id="3.40.710.10">
    <property type="entry name" value="DD-peptidase/beta-lactamase superfamily"/>
    <property type="match status" value="1"/>
</dbReference>
<dbReference type="InterPro" id="IPR012338">
    <property type="entry name" value="Beta-lactam/transpept-like"/>
</dbReference>
<protein>
    <submittedName>
        <fullName evidence="2">Serine hydrolase</fullName>
    </submittedName>
</protein>
<dbReference type="Pfam" id="PF13354">
    <property type="entry name" value="Beta-lactamase2"/>
    <property type="match status" value="1"/>
</dbReference>
<dbReference type="GO" id="GO:0046677">
    <property type="term" value="P:response to antibiotic"/>
    <property type="evidence" value="ECO:0007669"/>
    <property type="project" value="InterPro"/>
</dbReference>
<dbReference type="SUPFAM" id="SSF56601">
    <property type="entry name" value="beta-lactamase/transpeptidase-like"/>
    <property type="match status" value="1"/>
</dbReference>
<dbReference type="PANTHER" id="PTHR35333:SF3">
    <property type="entry name" value="BETA-LACTAMASE-TYPE TRANSPEPTIDASE FOLD CONTAINING PROTEIN"/>
    <property type="match status" value="1"/>
</dbReference>
<dbReference type="GO" id="GO:0008800">
    <property type="term" value="F:beta-lactamase activity"/>
    <property type="evidence" value="ECO:0007669"/>
    <property type="project" value="InterPro"/>
</dbReference>
<organism evidence="2 3">
    <name type="scientific">candidate division WS5 bacterium</name>
    <dbReference type="NCBI Taxonomy" id="2093353"/>
    <lineage>
        <taxon>Bacteria</taxon>
        <taxon>candidate division WS5</taxon>
    </lineage>
</organism>
<dbReference type="PANTHER" id="PTHR35333">
    <property type="entry name" value="BETA-LACTAMASE"/>
    <property type="match status" value="1"/>
</dbReference>
<dbReference type="InterPro" id="IPR045155">
    <property type="entry name" value="Beta-lactam_cat"/>
</dbReference>
<evidence type="ECO:0000259" key="1">
    <source>
        <dbReference type="Pfam" id="PF13354"/>
    </source>
</evidence>
<proteinExistence type="predicted"/>
<accession>A0A419D9Z0</accession>
<keyword evidence="2" id="KW-0378">Hydrolase</keyword>
<comment type="caution">
    <text evidence="2">The sequence shown here is derived from an EMBL/GenBank/DDBJ whole genome shotgun (WGS) entry which is preliminary data.</text>
</comment>
<evidence type="ECO:0000313" key="2">
    <source>
        <dbReference type="EMBL" id="RJO59913.1"/>
    </source>
</evidence>
<dbReference type="AlphaFoldDB" id="A0A419D9Z0"/>
<gene>
    <name evidence="2" type="ORF">C4544_07315</name>
</gene>
<dbReference type="GO" id="GO:0030655">
    <property type="term" value="P:beta-lactam antibiotic catabolic process"/>
    <property type="evidence" value="ECO:0007669"/>
    <property type="project" value="InterPro"/>
</dbReference>
<evidence type="ECO:0000313" key="3">
    <source>
        <dbReference type="Proteomes" id="UP000285655"/>
    </source>
</evidence>
<sequence length="317" mass="36066">MKKLLIILPFLAVFFFIIGIVIGINIRDDKNSLKILRSTRNQLTNPLLDCEIYEANPNTKVNSMKKNVMRVVSDNQEDVNEISVFFRDLNNGPSFGINENNKFAPASLLKVPLMIAYLKENEKNPEVLNKKIVYSGNHYLKENLPNVDTLTPGSSYTVDNLIYRMIAFSDNLAFETLLGNIDQNTIKTVHKDLDLIYPDINTPDDYISVKSYAGLFRVLYNSTYLSREMSDKALKYLTKSDFHLGIQAGIPKDTTTALKFGIRDADGKGTIQLHDCGIIYDQKKPYLLCIMTKGERSNKLIEMIKNISKEVYRSNLN</sequence>
<reference evidence="2 3" key="1">
    <citation type="journal article" date="2017" name="ISME J.">
        <title>Energy and carbon metabolisms in a deep terrestrial subsurface fluid microbial community.</title>
        <authorList>
            <person name="Momper L."/>
            <person name="Jungbluth S.P."/>
            <person name="Lee M.D."/>
            <person name="Amend J.P."/>
        </authorList>
    </citation>
    <scope>NUCLEOTIDE SEQUENCE [LARGE SCALE GENOMIC DNA]</scope>
    <source>
        <strain evidence="2">SURF_29</strain>
    </source>
</reference>
<dbReference type="InterPro" id="IPR000871">
    <property type="entry name" value="Beta-lactam_class-A"/>
</dbReference>